<proteinExistence type="predicted"/>
<name>A0AB38D162_9MYCO</name>
<dbReference type="AlphaFoldDB" id="A0AB38D162"/>
<protein>
    <recommendedName>
        <fullName evidence="3">Tail terminator</fullName>
    </recommendedName>
</protein>
<evidence type="ECO:0000313" key="1">
    <source>
        <dbReference type="EMBL" id="SIB24741.1"/>
    </source>
</evidence>
<dbReference type="RefSeq" id="WP_074293036.1">
    <property type="nucleotide sequence ID" value="NZ_FRZT01000017.1"/>
</dbReference>
<sequence>MAIALPSWFGHNFVNVENLMIDIFTKVLPDIESGCWTPDGWLDEQLPGEVDPMLWFVRLPGGYVDWDRHRDQSLVQVSAVTGSRDDSWDVMNLVRSVLLPMQGFKFTMADGFTAQIHCAGEKSGPILLTPGQQLDTRVVTAVFDVGVGLRYRNNYLKEVAVL</sequence>
<dbReference type="Proteomes" id="UP000185210">
    <property type="component" value="Unassembled WGS sequence"/>
</dbReference>
<gene>
    <name evidence="1" type="ORF">SAMEA2070301_03379</name>
</gene>
<evidence type="ECO:0008006" key="3">
    <source>
        <dbReference type="Google" id="ProtNLM"/>
    </source>
</evidence>
<dbReference type="Pfam" id="PF23841">
    <property type="entry name" value="Phage_tail_terminator_2"/>
    <property type="match status" value="1"/>
</dbReference>
<comment type="caution">
    <text evidence="1">The sequence shown here is derived from an EMBL/GenBank/DDBJ whole genome shotgun (WGS) entry which is preliminary data.</text>
</comment>
<evidence type="ECO:0000313" key="2">
    <source>
        <dbReference type="Proteomes" id="UP000185210"/>
    </source>
</evidence>
<organism evidence="1 2">
    <name type="scientific">Mycobacteroides abscessus subsp. abscessus</name>
    <dbReference type="NCBI Taxonomy" id="1185650"/>
    <lineage>
        <taxon>Bacteria</taxon>
        <taxon>Bacillati</taxon>
        <taxon>Actinomycetota</taxon>
        <taxon>Actinomycetes</taxon>
        <taxon>Mycobacteriales</taxon>
        <taxon>Mycobacteriaceae</taxon>
        <taxon>Mycobacteroides</taxon>
        <taxon>Mycobacteroides abscessus</taxon>
    </lineage>
</organism>
<accession>A0AB38D162</accession>
<dbReference type="EMBL" id="FSHM01000004">
    <property type="protein sequence ID" value="SIB24741.1"/>
    <property type="molecule type" value="Genomic_DNA"/>
</dbReference>
<dbReference type="InterPro" id="IPR057003">
    <property type="entry name" value="Phage_tail_terminator_2"/>
</dbReference>
<reference evidence="1 2" key="1">
    <citation type="submission" date="2016-11" db="EMBL/GenBank/DDBJ databases">
        <authorList>
            <consortium name="Pathogen Informatics"/>
        </authorList>
    </citation>
    <scope>NUCLEOTIDE SEQUENCE [LARGE SCALE GENOMIC DNA]</scope>
    <source>
        <strain evidence="1 2">104</strain>
    </source>
</reference>